<evidence type="ECO:0000256" key="8">
    <source>
        <dbReference type="ARBA" id="ARBA00022801"/>
    </source>
</evidence>
<dbReference type="EC" id="3.6.4.13" evidence="2"/>
<dbReference type="GO" id="GO:0016787">
    <property type="term" value="F:hydrolase activity"/>
    <property type="evidence" value="ECO:0007669"/>
    <property type="project" value="UniProtKB-KW"/>
</dbReference>
<dbReference type="GO" id="GO:0016556">
    <property type="term" value="P:mRNA modification"/>
    <property type="evidence" value="ECO:0007669"/>
    <property type="project" value="InterPro"/>
</dbReference>
<reference evidence="16" key="1">
    <citation type="submission" date="2017-04" db="EMBL/GenBank/DDBJ databases">
        <title>First report of Plantago asiatica mosaic virus infecting Rehmannia glutinosa in Korea.</title>
        <authorList>
            <person name="Kwak H.-R."/>
            <person name="Kim J."/>
            <person name="Kim M."/>
            <person name="Choi H.-S."/>
        </authorList>
    </citation>
    <scope>NUCLEOTIDE SEQUENCE</scope>
    <source>
        <strain evidence="16">RG</strain>
    </source>
</reference>
<dbReference type="Pfam" id="PF01660">
    <property type="entry name" value="Vmethyltransf"/>
    <property type="match status" value="1"/>
</dbReference>
<evidence type="ECO:0000259" key="13">
    <source>
        <dbReference type="PROSITE" id="PS50507"/>
    </source>
</evidence>
<dbReference type="CDD" id="cd23246">
    <property type="entry name" value="Alphaflexiviridae_RdRp"/>
    <property type="match status" value="1"/>
</dbReference>
<evidence type="ECO:0000256" key="3">
    <source>
        <dbReference type="ARBA" id="ARBA00018318"/>
    </source>
</evidence>
<feature type="region of interest" description="Disordered" evidence="12">
    <location>
        <begin position="502"/>
        <end position="541"/>
    </location>
</feature>
<dbReference type="GO" id="GO:0039694">
    <property type="term" value="P:viral RNA genome replication"/>
    <property type="evidence" value="ECO:0007669"/>
    <property type="project" value="InterPro"/>
</dbReference>
<evidence type="ECO:0000256" key="12">
    <source>
        <dbReference type="SAM" id="MobiDB-lite"/>
    </source>
</evidence>
<feature type="compositionally biased region" description="Polar residues" evidence="12">
    <location>
        <begin position="520"/>
        <end position="541"/>
    </location>
</feature>
<dbReference type="InterPro" id="IPR027351">
    <property type="entry name" value="(+)RNA_virus_helicase_core_dom"/>
</dbReference>
<comment type="function">
    <text evidence="11">RNA replication. The central part of this protein possibly functions as an ATP-binding helicase.</text>
</comment>
<keyword evidence="5" id="KW-0808">Transferase</keyword>
<name>A0A2P1EDV1_P1AMV</name>
<accession>A0A2P1EDV1</accession>
<feature type="domain" description="(+)RNA virus helicase C-terminal" evidence="14">
    <location>
        <begin position="637"/>
        <end position="928"/>
    </location>
</feature>
<dbReference type="Pfam" id="PF01443">
    <property type="entry name" value="Viral_helicase1"/>
    <property type="match status" value="1"/>
</dbReference>
<evidence type="ECO:0000256" key="9">
    <source>
        <dbReference type="ARBA" id="ARBA00022840"/>
    </source>
</evidence>
<dbReference type="PROSITE" id="PS50507">
    <property type="entry name" value="RDRP_SSRNA_POS"/>
    <property type="match status" value="1"/>
</dbReference>
<dbReference type="GO" id="GO:0003723">
    <property type="term" value="F:RNA binding"/>
    <property type="evidence" value="ECO:0007669"/>
    <property type="project" value="InterPro"/>
</dbReference>
<proteinExistence type="predicted"/>
<dbReference type="GO" id="GO:0005524">
    <property type="term" value="F:ATP binding"/>
    <property type="evidence" value="ECO:0007669"/>
    <property type="project" value="UniProtKB-KW"/>
</dbReference>
<feature type="domain" description="RdRp catalytic" evidence="13">
    <location>
        <begin position="1167"/>
        <end position="1274"/>
    </location>
</feature>
<evidence type="ECO:0000256" key="2">
    <source>
        <dbReference type="ARBA" id="ARBA00012552"/>
    </source>
</evidence>
<evidence type="ECO:0000256" key="4">
    <source>
        <dbReference type="ARBA" id="ARBA00022484"/>
    </source>
</evidence>
<dbReference type="GO" id="GO:0006351">
    <property type="term" value="P:DNA-templated transcription"/>
    <property type="evidence" value="ECO:0007669"/>
    <property type="project" value="InterPro"/>
</dbReference>
<dbReference type="EMBL" id="KY923700">
    <property type="protein sequence ID" value="AVL84357.1"/>
    <property type="molecule type" value="Genomic_RNA"/>
</dbReference>
<keyword evidence="9" id="KW-0067">ATP-binding</keyword>
<dbReference type="InterPro" id="IPR001788">
    <property type="entry name" value="RNA-dep_RNA_pol_alsuvir"/>
</dbReference>
<dbReference type="GO" id="GO:0008174">
    <property type="term" value="F:mRNA methyltransferase activity"/>
    <property type="evidence" value="ECO:0007669"/>
    <property type="project" value="UniProtKB-UniRule"/>
</dbReference>
<evidence type="ECO:0000256" key="6">
    <source>
        <dbReference type="ARBA" id="ARBA00022695"/>
    </source>
</evidence>
<evidence type="ECO:0000256" key="7">
    <source>
        <dbReference type="ARBA" id="ARBA00022741"/>
    </source>
</evidence>
<dbReference type="PROSITE" id="PS51743">
    <property type="entry name" value="ALPHAVIRUS_MT"/>
    <property type="match status" value="1"/>
</dbReference>
<dbReference type="GO" id="GO:0006396">
    <property type="term" value="P:RNA processing"/>
    <property type="evidence" value="ECO:0007669"/>
    <property type="project" value="InterPro"/>
</dbReference>
<evidence type="ECO:0000256" key="11">
    <source>
        <dbReference type="ARBA" id="ARBA00025585"/>
    </source>
</evidence>
<dbReference type="InterPro" id="IPR002588">
    <property type="entry name" value="Alphavirus-like_MT_dom"/>
</dbReference>
<feature type="compositionally biased region" description="Pro residues" evidence="12">
    <location>
        <begin position="510"/>
        <end position="519"/>
    </location>
</feature>
<keyword evidence="4 16" id="KW-0696">RNA-directed RNA polymerase</keyword>
<evidence type="ECO:0000313" key="16">
    <source>
        <dbReference type="EMBL" id="AVL84357.1"/>
    </source>
</evidence>
<keyword evidence="10" id="KW-0693">Viral RNA replication</keyword>
<keyword evidence="7" id="KW-0547">Nucleotide-binding</keyword>
<evidence type="ECO:0000256" key="10">
    <source>
        <dbReference type="ARBA" id="ARBA00022953"/>
    </source>
</evidence>
<protein>
    <recommendedName>
        <fullName evidence="3">RNA replication protein</fullName>
        <ecNumber evidence="1">2.7.7.48</ecNumber>
        <ecNumber evidence="2">3.6.4.13</ecNumber>
    </recommendedName>
</protein>
<dbReference type="InterPro" id="IPR007094">
    <property type="entry name" value="RNA-dir_pol_PSvirus"/>
</dbReference>
<evidence type="ECO:0000259" key="15">
    <source>
        <dbReference type="PROSITE" id="PS51743"/>
    </source>
</evidence>
<dbReference type="GO" id="GO:0003724">
    <property type="term" value="F:RNA helicase activity"/>
    <property type="evidence" value="ECO:0007669"/>
    <property type="project" value="UniProtKB-EC"/>
</dbReference>
<dbReference type="SUPFAM" id="SSF56672">
    <property type="entry name" value="DNA/RNA polymerases"/>
    <property type="match status" value="1"/>
</dbReference>
<dbReference type="InterPro" id="IPR043502">
    <property type="entry name" value="DNA/RNA_pol_sf"/>
</dbReference>
<feature type="region of interest" description="Disordered" evidence="12">
    <location>
        <begin position="414"/>
        <end position="437"/>
    </location>
</feature>
<keyword evidence="8" id="KW-0378">Hydrolase</keyword>
<organism evidence="16">
    <name type="scientific">Plantago asiatica mosaic potexvirus</name>
    <name type="common">P1AMV</name>
    <dbReference type="NCBI Taxonomy" id="28354"/>
    <lineage>
        <taxon>Viruses</taxon>
        <taxon>Riboviria</taxon>
        <taxon>Orthornavirae</taxon>
        <taxon>Kitrinoviricota</taxon>
        <taxon>Alsuviricetes</taxon>
        <taxon>Tymovirales</taxon>
        <taxon>Alphaflexiviridae</taxon>
        <taxon>Potexvirus</taxon>
        <taxon>Potexvirus marmorplantagonis</taxon>
    </lineage>
</organism>
<evidence type="ECO:0000259" key="14">
    <source>
        <dbReference type="PROSITE" id="PS51657"/>
    </source>
</evidence>
<feature type="domain" description="Alphavirus-like MT" evidence="15">
    <location>
        <begin position="59"/>
        <end position="225"/>
    </location>
</feature>
<dbReference type="Pfam" id="PF00978">
    <property type="entry name" value="RdRP_2"/>
    <property type="match status" value="1"/>
</dbReference>
<evidence type="ECO:0000256" key="5">
    <source>
        <dbReference type="ARBA" id="ARBA00022679"/>
    </source>
</evidence>
<dbReference type="GO" id="GO:0003968">
    <property type="term" value="F:RNA-directed RNA polymerase activity"/>
    <property type="evidence" value="ECO:0007669"/>
    <property type="project" value="UniProtKB-KW"/>
</dbReference>
<organismHost>
    <name type="scientific">Plantago asiatica</name>
    <dbReference type="NCBI Taxonomy" id="197796"/>
</organismHost>
<sequence>MSNVRNVFSQLTDPSLKAVIQDEAYRVLKRELAQTRHTNPFAQSPEAADALEALGINSHPYAITPHTHAAAKAIESDLYEVVSHYLPKENPVSFLFMKPAKLRFFHRGPTHSDHFLNAHVEPKDVPRYPQETIVNRLENIPTQIAFMGDTLHFLSPSFLTALFAHSPRLQTLYATLVLPPEALYRPRSLYPQIYTLTYSEDGFMYIPGGHAGASYFHKYDQLEWLTVGRLTSPGQPTITAQRLETKGANHLFIFQRGNYLTPERRTFATNDHYVTVPHIFLPENYNCRTPISKTTMMQMFFYIKSVKEAKERDIWAKFRQLISTKELQHYQPSEITLLVNYFEFTATLDSHTCFEDVLSGNLLQRLLRPLRSDFQRILQFFRGRPSFVKLIKALDWQPITLEFPVRDVCTTLRGPPGFKSPLTRPQPVNPEDADTSRSFQDFTRTTAASPKPTVEETLDATAERLDHHTQLKVHCDTLSERQLEAIHSLGHLRCGGPLLPELTPRHAPAEPCPDLPPSPTKGQTETPSPSTSGPDLQPTTQAPETLPWVAWLPKLNALGFEALEVQHDPSTGEMIMPITDTRELPRATLPAHWQGSNLTSILTTLRSLNRFPTPWIPDRTRARAFTSDVKNSRTGKALHRESQTWKETQTLLAENTQVELALSVIHGAGGSGKSQALQTLLRQDPSLPIEVILPTNELRLDWLKKLPHNPPEQFRTFERAFVCSQSPVVIFDDYGKLPQGYLEAFALTHANLELVILTGGPQAVHAPRVQRGGAHLKASPRPQPSIQPFSRYYINATHRNSKFLANKLGVYSANSCPLNVTYGFQPLPGLHLLVPSLMKKAAFTDAGHKVSTYAGCQGITAPKVQILLDSDTTMCTKEVLYTALSRAVDSIHFVNSNAQSSAFWEKLEATPYLKTFLSLVREDKITEFQAPEGDPKPVAPPVTHFPVEEPATTLDDFKEELQDKFDREIFTNDRGHTNCVQTDDPTTQLFSHQQAKDEALLWGTIKARLTISTPEANVEEFRAKKDLGDILWVNYHRAMGLPKEQPDFSEDLWTRCAEEVQNTYLKKTVAQLKGGERRQSPDFHEHQILIFLKSQWVKKMEKLGAKKIKPGQTIASFQQHAVMLYGTMARYMRRFRDALCPNNIMVNCEKTPQDLSRWVLNYWDFSKPSYANDFTAFDQSQDGAMLQFEILKAKYFNLPEWVIEGYLDIKLSPKIFLGTLSIMRLTGEGPTFDANTERNIAYTHTRFDIPEGTAQIYAGDDCAIAQVCPEKPSFALLKNRIALQAKPAYTPQERGQWAEFCGYLITPKGLIKDPLKLHASLELAKAQKKAGVKDAITNVVANYSLDAKLAYSLGDDLQDLLSPHQAHLHQVTVRDLVKFGGSPFLNSD</sequence>
<dbReference type="EC" id="2.7.7.48" evidence="1"/>
<keyword evidence="6" id="KW-0548">Nucleotidyltransferase</keyword>
<evidence type="ECO:0000256" key="1">
    <source>
        <dbReference type="ARBA" id="ARBA00012494"/>
    </source>
</evidence>
<dbReference type="PROSITE" id="PS51657">
    <property type="entry name" value="PSRV_HELICASE"/>
    <property type="match status" value="1"/>
</dbReference>